<gene>
    <name evidence="1" type="ORF">GCM10008018_08210</name>
</gene>
<reference evidence="2" key="1">
    <citation type="journal article" date="2019" name="Int. J. Syst. Evol. Microbiol.">
        <title>The Global Catalogue of Microorganisms (GCM) 10K type strain sequencing project: providing services to taxonomists for standard genome sequencing and annotation.</title>
        <authorList>
            <consortium name="The Broad Institute Genomics Platform"/>
            <consortium name="The Broad Institute Genome Sequencing Center for Infectious Disease"/>
            <person name="Wu L."/>
            <person name="Ma J."/>
        </authorList>
    </citation>
    <scope>NUCLEOTIDE SEQUENCE [LARGE SCALE GENOMIC DNA]</scope>
    <source>
        <strain evidence="2">CGMCC 1.15043</strain>
    </source>
</reference>
<dbReference type="Proteomes" id="UP000615455">
    <property type="component" value="Unassembled WGS sequence"/>
</dbReference>
<sequence>MLWFLLIFRLMTFKVYTSQVLCVGCPNRVSISRWTLKNGMKQNELGTVLAMDRDIHSKGM</sequence>
<evidence type="ECO:0000313" key="2">
    <source>
        <dbReference type="Proteomes" id="UP000615455"/>
    </source>
</evidence>
<accession>A0ABQ2BPS4</accession>
<organism evidence="1 2">
    <name type="scientific">Paenibacillus marchantiophytorum</name>
    <dbReference type="NCBI Taxonomy" id="1619310"/>
    <lineage>
        <taxon>Bacteria</taxon>
        <taxon>Bacillati</taxon>
        <taxon>Bacillota</taxon>
        <taxon>Bacilli</taxon>
        <taxon>Bacillales</taxon>
        <taxon>Paenibacillaceae</taxon>
        <taxon>Paenibacillus</taxon>
    </lineage>
</organism>
<proteinExistence type="predicted"/>
<keyword evidence="2" id="KW-1185">Reference proteome</keyword>
<evidence type="ECO:0000313" key="1">
    <source>
        <dbReference type="EMBL" id="GGI44661.1"/>
    </source>
</evidence>
<dbReference type="EMBL" id="BMHE01000003">
    <property type="protein sequence ID" value="GGI44661.1"/>
    <property type="molecule type" value="Genomic_DNA"/>
</dbReference>
<evidence type="ECO:0008006" key="3">
    <source>
        <dbReference type="Google" id="ProtNLM"/>
    </source>
</evidence>
<protein>
    <recommendedName>
        <fullName evidence="3">Helix-turn-helix domain-containing protein</fullName>
    </recommendedName>
</protein>
<name>A0ABQ2BPS4_9BACL</name>
<comment type="caution">
    <text evidence="1">The sequence shown here is derived from an EMBL/GenBank/DDBJ whole genome shotgun (WGS) entry which is preliminary data.</text>
</comment>